<sequence>MKTRRLSLYIIICCAYTAHAQKGNTFSPDSLNIKGIGIENGSVDVISQKRMNKGLVTNPLSAISGQIAGVNISNGEDRMAQLSSVRVRGTTSLTGGNDPLIIIDGVYSDLSTLSTIYPSDIESFAILRNAAETAQYGSRGASGVIEVTTRKGTGAAFHISYDGSWGMETVYKNIEMLSAAEYVATAKSLGLAYRDDGYDTNFRNSILRTGFVQNHHVAFSGGGTASSYRASLAFSQNNTVIDDRGMNNLVAKLDITQKAFNDFLAINFGVFGSSQKTQGIFDEQMLFYSAAVQNPTIARDARTKNGQASEINPPRTILLQKNDTKYMTFDTHLDMTARFGGGLSLTLRGSYGYSSTEDAKFCPTWLWAQGQAWRGDHKGESWLANATLDWNRSWGIHMLSASLLGEYQKERRTGFWTSVKGFTSNDFGYDNLAAGSLLPYGGTGSDYTDPSLASGMMTATYTLLKRYAVSATLRADGSSMVAKDNRWGLFPSVSVNWNASDEPFMRPFKPVVSMLKVRSGYGITGNLGAITSYTTLNTVGPKGVVPINGSPTMTLGSLRNANPDLKWEKKSTWNIGADMGFLNNRIMLTAEYYYGKTTNMLYEYDVPVPPFAYGKLLANIGSMCNSGVEIGLGVTPLQRREMELNINVNMSFQRNKLLSLSGNYDGYHLTAPDITAIGALNGAGQHGGNANVLYQIVGQPLGVFYLPHCKGIVDRGNGSKMYDLEDLNHDRKIDLSDNGDRYVAGQATPKMTLGSNISFRYKAFDVSLQMNGAFGHKIFNGTSLSYTNMSSFPDYNVLKGAPQRNIVDQNVSDYWLESGDYLNFDYLTVGWNVPVKSRYVSSMRLSVSVNNLATITGYSGLTPMINNYIVSSTLGIDDKRSYPVFRTWSMGVSIQF</sequence>
<feature type="chain" id="PRO_5003381047" evidence="9">
    <location>
        <begin position="21"/>
        <end position="896"/>
    </location>
</feature>
<dbReference type="Gene3D" id="2.170.130.10">
    <property type="entry name" value="TonB-dependent receptor, plug domain"/>
    <property type="match status" value="1"/>
</dbReference>
<keyword evidence="12" id="KW-1185">Reference proteome</keyword>
<evidence type="ECO:0000313" key="11">
    <source>
        <dbReference type="EMBL" id="EGN57193.1"/>
    </source>
</evidence>
<accession>F8N609</accession>
<dbReference type="Pfam" id="PF00593">
    <property type="entry name" value="TonB_dep_Rec_b-barrel"/>
    <property type="match status" value="1"/>
</dbReference>
<dbReference type="RefSeq" id="WP_007574565.1">
    <property type="nucleotide sequence ID" value="NZ_BPTS01000002.1"/>
</dbReference>
<evidence type="ECO:0000259" key="10">
    <source>
        <dbReference type="Pfam" id="PF00593"/>
    </source>
</evidence>
<comment type="subcellular location">
    <subcellularLocation>
        <location evidence="1 8">Cell outer membrane</location>
        <topology evidence="1 8">Multi-pass membrane protein</topology>
    </subcellularLocation>
</comment>
<dbReference type="eggNOG" id="COG1629">
    <property type="taxonomic scope" value="Bacteria"/>
</dbReference>
<keyword evidence="3 8" id="KW-1134">Transmembrane beta strand</keyword>
<dbReference type="PROSITE" id="PS52016">
    <property type="entry name" value="TONB_DEPENDENT_REC_3"/>
    <property type="match status" value="1"/>
</dbReference>
<dbReference type="InterPro" id="IPR023996">
    <property type="entry name" value="TonB-dep_OMP_SusC/RagA"/>
</dbReference>
<keyword evidence="9" id="KW-0732">Signal</keyword>
<evidence type="ECO:0000313" key="12">
    <source>
        <dbReference type="Proteomes" id="UP000002772"/>
    </source>
</evidence>
<dbReference type="EMBL" id="GL945017">
    <property type="protein sequence ID" value="EGN57193.1"/>
    <property type="molecule type" value="Genomic_DNA"/>
</dbReference>
<dbReference type="InterPro" id="IPR000531">
    <property type="entry name" value="Beta-barrel_TonB"/>
</dbReference>
<feature type="domain" description="TonB-dependent receptor-like beta-barrel" evidence="10">
    <location>
        <begin position="308"/>
        <end position="852"/>
    </location>
</feature>
<dbReference type="FunFam" id="2.40.170.20:FF:000008">
    <property type="entry name" value="TonB-linked outer membrane protein, SusC/RagA family"/>
    <property type="match status" value="1"/>
</dbReference>
<proteinExistence type="inferred from homology"/>
<evidence type="ECO:0000256" key="3">
    <source>
        <dbReference type="ARBA" id="ARBA00022452"/>
    </source>
</evidence>
<evidence type="ECO:0000256" key="7">
    <source>
        <dbReference type="ARBA" id="ARBA00023237"/>
    </source>
</evidence>
<dbReference type="InterPro" id="IPR039426">
    <property type="entry name" value="TonB-dep_rcpt-like"/>
</dbReference>
<reference evidence="12" key="1">
    <citation type="journal article" date="2011" name="Stand. Genomic Sci.">
        <title>Non-contiguous finished genome sequence of the opportunistic oral pathogen Prevotella multisaccharivorax type strain (PPPA20).</title>
        <authorList>
            <person name="Pati A."/>
            <person name="Gronow S."/>
            <person name="Lu M."/>
            <person name="Lapidus A."/>
            <person name="Nolan M."/>
            <person name="Lucas S."/>
            <person name="Hammon N."/>
            <person name="Deshpande S."/>
            <person name="Cheng J.F."/>
            <person name="Tapia R."/>
            <person name="Han C."/>
            <person name="Goodwin L."/>
            <person name="Pitluck S."/>
            <person name="Liolios K."/>
            <person name="Pagani I."/>
            <person name="Mavromatis K."/>
            <person name="Mikhailova N."/>
            <person name="Huntemann M."/>
            <person name="Chen A."/>
            <person name="Palaniappan K."/>
            <person name="Land M."/>
            <person name="Hauser L."/>
            <person name="Detter J.C."/>
            <person name="Brambilla E.M."/>
            <person name="Rohde M."/>
            <person name="Goker M."/>
            <person name="Woyke T."/>
            <person name="Bristow J."/>
            <person name="Eisen J.A."/>
            <person name="Markowitz V."/>
            <person name="Hugenholtz P."/>
            <person name="Kyrpides N.C."/>
            <person name="Klenk H.P."/>
            <person name="Ivanova N."/>
        </authorList>
    </citation>
    <scope>NUCLEOTIDE SEQUENCE [LARGE SCALE GENOMIC DNA]</scope>
    <source>
        <strain evidence="12">DSM 17128</strain>
    </source>
</reference>
<dbReference type="OrthoDB" id="9768177at2"/>
<evidence type="ECO:0000256" key="2">
    <source>
        <dbReference type="ARBA" id="ARBA00022448"/>
    </source>
</evidence>
<evidence type="ECO:0000256" key="5">
    <source>
        <dbReference type="ARBA" id="ARBA00023077"/>
    </source>
</evidence>
<comment type="similarity">
    <text evidence="8">Belongs to the TonB-dependent receptor family.</text>
</comment>
<dbReference type="GO" id="GO:0009279">
    <property type="term" value="C:cell outer membrane"/>
    <property type="evidence" value="ECO:0007669"/>
    <property type="project" value="UniProtKB-SubCell"/>
</dbReference>
<organism evidence="11 12">
    <name type="scientific">Hallella multisaccharivorax DSM 17128</name>
    <dbReference type="NCBI Taxonomy" id="688246"/>
    <lineage>
        <taxon>Bacteria</taxon>
        <taxon>Pseudomonadati</taxon>
        <taxon>Bacteroidota</taxon>
        <taxon>Bacteroidia</taxon>
        <taxon>Bacteroidales</taxon>
        <taxon>Prevotellaceae</taxon>
        <taxon>Hallella</taxon>
    </lineage>
</organism>
<evidence type="ECO:0000256" key="1">
    <source>
        <dbReference type="ARBA" id="ARBA00004571"/>
    </source>
</evidence>
<dbReference type="Gene3D" id="2.40.170.20">
    <property type="entry name" value="TonB-dependent receptor, beta-barrel domain"/>
    <property type="match status" value="1"/>
</dbReference>
<keyword evidence="6 8" id="KW-0472">Membrane</keyword>
<keyword evidence="5" id="KW-0798">TonB box</keyword>
<dbReference type="InterPro" id="IPR037066">
    <property type="entry name" value="Plug_dom_sf"/>
</dbReference>
<gene>
    <name evidence="11" type="ORF">Premu_1788</name>
</gene>
<feature type="signal peptide" evidence="9">
    <location>
        <begin position="1"/>
        <end position="20"/>
    </location>
</feature>
<keyword evidence="2 8" id="KW-0813">Transport</keyword>
<dbReference type="SUPFAM" id="SSF56935">
    <property type="entry name" value="Porins"/>
    <property type="match status" value="1"/>
</dbReference>
<keyword evidence="7 8" id="KW-0998">Cell outer membrane</keyword>
<evidence type="ECO:0000256" key="4">
    <source>
        <dbReference type="ARBA" id="ARBA00022692"/>
    </source>
</evidence>
<dbReference type="NCBIfam" id="TIGR04056">
    <property type="entry name" value="OMP_RagA_SusC"/>
    <property type="match status" value="1"/>
</dbReference>
<dbReference type="HOGENOM" id="CLU_004317_0_2_10"/>
<dbReference type="AlphaFoldDB" id="F8N609"/>
<keyword evidence="4 8" id="KW-0812">Transmembrane</keyword>
<name>F8N609_9BACT</name>
<evidence type="ECO:0000256" key="6">
    <source>
        <dbReference type="ARBA" id="ARBA00023136"/>
    </source>
</evidence>
<keyword evidence="11" id="KW-0675">Receptor</keyword>
<evidence type="ECO:0000256" key="9">
    <source>
        <dbReference type="SAM" id="SignalP"/>
    </source>
</evidence>
<dbReference type="Proteomes" id="UP000002772">
    <property type="component" value="Unassembled WGS sequence"/>
</dbReference>
<protein>
    <submittedName>
        <fullName evidence="11">TonB-dependent receptor</fullName>
    </submittedName>
</protein>
<evidence type="ECO:0000256" key="8">
    <source>
        <dbReference type="PROSITE-ProRule" id="PRU01360"/>
    </source>
</evidence>
<dbReference type="STRING" id="688246.Premu_1788"/>
<dbReference type="InterPro" id="IPR036942">
    <property type="entry name" value="Beta-barrel_TonB_sf"/>
</dbReference>